<evidence type="ECO:0000313" key="2">
    <source>
        <dbReference type="Proteomes" id="UP000050420"/>
    </source>
</evidence>
<protein>
    <submittedName>
        <fullName evidence="1">Peptidase, U61 family protein</fullName>
    </submittedName>
</protein>
<organism evidence="1 2">
    <name type="scientific">Pseudomonas amygdali pv. mori</name>
    <dbReference type="NCBI Taxonomy" id="34065"/>
    <lineage>
        <taxon>Bacteria</taxon>
        <taxon>Pseudomonadati</taxon>
        <taxon>Pseudomonadota</taxon>
        <taxon>Gammaproteobacteria</taxon>
        <taxon>Pseudomonadales</taxon>
        <taxon>Pseudomonadaceae</taxon>
        <taxon>Pseudomonas</taxon>
        <taxon>Pseudomonas amygdali</taxon>
    </lineage>
</organism>
<reference evidence="1 2" key="1">
    <citation type="submission" date="2015-09" db="EMBL/GenBank/DDBJ databases">
        <title>Genome announcement of multiple Pseudomonas syringae strains.</title>
        <authorList>
            <person name="Thakur S."/>
            <person name="Wang P.W."/>
            <person name="Gong Y."/>
            <person name="Weir B.S."/>
            <person name="Guttman D.S."/>
        </authorList>
    </citation>
    <scope>NUCLEOTIDE SEQUENCE [LARGE SCALE GENOMIC DNA]</scope>
    <source>
        <strain evidence="1 2">ICMP4331</strain>
    </source>
</reference>
<proteinExistence type="predicted"/>
<name>A0A0P9WDF3_PSEA0</name>
<dbReference type="Proteomes" id="UP000050420">
    <property type="component" value="Unassembled WGS sequence"/>
</dbReference>
<sequence>MTELKTEIHSETVSNPNKLSCLLMREGLPSTVIFRPEILILRVEL</sequence>
<accession>A0A0P9WDF3</accession>
<evidence type="ECO:0000313" key="1">
    <source>
        <dbReference type="EMBL" id="KPX99353.1"/>
    </source>
</evidence>
<comment type="caution">
    <text evidence="1">The sequence shown here is derived from an EMBL/GenBank/DDBJ whole genome shotgun (WGS) entry which is preliminary data.</text>
</comment>
<gene>
    <name evidence="1" type="ORF">ALO63_200089</name>
</gene>
<dbReference type="AlphaFoldDB" id="A0A0P9WDF3"/>
<dbReference type="EMBL" id="LJQU01000149">
    <property type="protein sequence ID" value="KPX99353.1"/>
    <property type="molecule type" value="Genomic_DNA"/>
</dbReference>